<comment type="caution">
    <text evidence="5">The sequence shown here is derived from an EMBL/GenBank/DDBJ whole genome shotgun (WGS) entry which is preliminary data.</text>
</comment>
<proteinExistence type="predicted"/>
<feature type="domain" description="HTH marR-type" evidence="4">
    <location>
        <begin position="303"/>
        <end position="402"/>
    </location>
</feature>
<dbReference type="Pfam" id="PF13463">
    <property type="entry name" value="HTH_27"/>
    <property type="match status" value="1"/>
</dbReference>
<evidence type="ECO:0000256" key="2">
    <source>
        <dbReference type="ARBA" id="ARBA00023125"/>
    </source>
</evidence>
<evidence type="ECO:0000256" key="1">
    <source>
        <dbReference type="ARBA" id="ARBA00023015"/>
    </source>
</evidence>
<keyword evidence="3" id="KW-0804">Transcription</keyword>
<evidence type="ECO:0000259" key="4">
    <source>
        <dbReference type="SMART" id="SM00347"/>
    </source>
</evidence>
<keyword evidence="6" id="KW-1185">Reference proteome</keyword>
<dbReference type="EMBL" id="WUBR01000002">
    <property type="protein sequence ID" value="MWV27948.1"/>
    <property type="molecule type" value="Genomic_DNA"/>
</dbReference>
<dbReference type="AlphaFoldDB" id="A0A844XEE1"/>
<gene>
    <name evidence="5" type="ORF">GRF63_08515</name>
</gene>
<feature type="domain" description="HTH marR-type" evidence="4">
    <location>
        <begin position="134"/>
        <end position="229"/>
    </location>
</feature>
<dbReference type="Proteomes" id="UP000461409">
    <property type="component" value="Unassembled WGS sequence"/>
</dbReference>
<keyword evidence="2 5" id="KW-0238">DNA-binding</keyword>
<sequence length="434" mass="48791">MNKAREGKMMKGKSGEIPQWRSLLSEHAKSVYADGAGVKTSSSDYEDLVHLMGPMAEEALRIMEAFASGARSADGVTGTGNEVPPEFDTRIAIILNGLAPETETHRKGDAEATSVIQQELWQLLYKVRESAELSYAREMELVELDRRILFLLRSQGALVPADISGSVGVDKAQVSRSVKRLLELKMVERDQIRAPVSLTRKGTNLADRLLRLAELRNRELTFDIGDEELAAFFAVIEKLLRRAVMLYEQERSLNQNDVKSLNPFKMDPDYDPDAGSPIVIERSRILAPLMTLSAYISRSGALTFKRLTNLSNFETWVLNEIALDTPIDWNTLVSRLDRDHSQAGRTVSALVERGLVERSGKPGRRHGRFRPTEEGQRLIEIIQEASRQRGAFLTAPLSVPERDQFAGTFEKVRRNAVVQLERERTFDELEQGRS</sequence>
<reference evidence="5 6" key="1">
    <citation type="submission" date="2019-12" db="EMBL/GenBank/DDBJ databases">
        <authorList>
            <person name="Lee S.D."/>
        </authorList>
    </citation>
    <scope>NUCLEOTIDE SEQUENCE [LARGE SCALE GENOMIC DNA]</scope>
    <source>
        <strain evidence="5 6">GH3-10</strain>
    </source>
</reference>
<name>A0A844XEE1_9SPHN</name>
<protein>
    <submittedName>
        <fullName evidence="5">Winged helix DNA-binding protein</fullName>
    </submittedName>
</protein>
<evidence type="ECO:0000256" key="3">
    <source>
        <dbReference type="ARBA" id="ARBA00023163"/>
    </source>
</evidence>
<dbReference type="PANTHER" id="PTHR42756">
    <property type="entry name" value="TRANSCRIPTIONAL REGULATOR, MARR"/>
    <property type="match status" value="1"/>
</dbReference>
<dbReference type="InterPro" id="IPR000835">
    <property type="entry name" value="HTH_MarR-typ"/>
</dbReference>
<reference evidence="5 6" key="2">
    <citation type="submission" date="2020-02" db="EMBL/GenBank/DDBJ databases">
        <title>Erythrobacter dongmakensis sp. nov., isolated from a tidal mudflat.</title>
        <authorList>
            <person name="Kim I.S."/>
        </authorList>
    </citation>
    <scope>NUCLEOTIDE SEQUENCE [LARGE SCALE GENOMIC DNA]</scope>
    <source>
        <strain evidence="5 6">GH3-10</strain>
    </source>
</reference>
<dbReference type="GO" id="GO:0003677">
    <property type="term" value="F:DNA binding"/>
    <property type="evidence" value="ECO:0007669"/>
    <property type="project" value="UniProtKB-KW"/>
</dbReference>
<accession>A0A844XEE1</accession>
<organism evidence="5 6">
    <name type="scientific">Aurantiacibacter rhizosphaerae</name>
    <dbReference type="NCBI Taxonomy" id="2691582"/>
    <lineage>
        <taxon>Bacteria</taxon>
        <taxon>Pseudomonadati</taxon>
        <taxon>Pseudomonadota</taxon>
        <taxon>Alphaproteobacteria</taxon>
        <taxon>Sphingomonadales</taxon>
        <taxon>Erythrobacteraceae</taxon>
        <taxon>Aurantiacibacter</taxon>
    </lineage>
</organism>
<dbReference type="GO" id="GO:0003700">
    <property type="term" value="F:DNA-binding transcription factor activity"/>
    <property type="evidence" value="ECO:0007669"/>
    <property type="project" value="InterPro"/>
</dbReference>
<dbReference type="InterPro" id="IPR036388">
    <property type="entry name" value="WH-like_DNA-bd_sf"/>
</dbReference>
<dbReference type="Gene3D" id="1.10.10.10">
    <property type="entry name" value="Winged helix-like DNA-binding domain superfamily/Winged helix DNA-binding domain"/>
    <property type="match status" value="2"/>
</dbReference>
<evidence type="ECO:0000313" key="6">
    <source>
        <dbReference type="Proteomes" id="UP000461409"/>
    </source>
</evidence>
<dbReference type="SUPFAM" id="SSF46785">
    <property type="entry name" value="Winged helix' DNA-binding domain"/>
    <property type="match status" value="2"/>
</dbReference>
<keyword evidence="1" id="KW-0805">Transcription regulation</keyword>
<dbReference type="InterPro" id="IPR036390">
    <property type="entry name" value="WH_DNA-bd_sf"/>
</dbReference>
<dbReference type="PANTHER" id="PTHR42756:SF1">
    <property type="entry name" value="TRANSCRIPTIONAL REPRESSOR OF EMRAB OPERON"/>
    <property type="match status" value="1"/>
</dbReference>
<evidence type="ECO:0000313" key="5">
    <source>
        <dbReference type="EMBL" id="MWV27948.1"/>
    </source>
</evidence>
<dbReference type="SMART" id="SM00347">
    <property type="entry name" value="HTH_MARR"/>
    <property type="match status" value="2"/>
</dbReference>